<keyword evidence="2" id="KW-0808">Transferase</keyword>
<proteinExistence type="predicted"/>
<comment type="caution">
    <text evidence="2">The sequence shown here is derived from an EMBL/GenBank/DDBJ whole genome shotgun (WGS) entry which is preliminary data.</text>
</comment>
<feature type="compositionally biased region" description="Basic residues" evidence="1">
    <location>
        <begin position="133"/>
        <end position="142"/>
    </location>
</feature>
<dbReference type="AlphaFoldDB" id="A0A494XDK9"/>
<dbReference type="GO" id="GO:0016301">
    <property type="term" value="F:kinase activity"/>
    <property type="evidence" value="ECO:0007669"/>
    <property type="project" value="UniProtKB-KW"/>
</dbReference>
<name>A0A494XDK9_9BACL</name>
<keyword evidence="3" id="KW-1185">Reference proteome</keyword>
<protein>
    <submittedName>
        <fullName evidence="2">Tyrosine protein kinase</fullName>
    </submittedName>
</protein>
<accession>A0A494XDK9</accession>
<feature type="region of interest" description="Disordered" evidence="1">
    <location>
        <begin position="1"/>
        <end position="33"/>
    </location>
</feature>
<dbReference type="Proteomes" id="UP000282076">
    <property type="component" value="Unassembled WGS sequence"/>
</dbReference>
<feature type="compositionally biased region" description="Polar residues" evidence="1">
    <location>
        <begin position="1"/>
        <end position="17"/>
    </location>
</feature>
<dbReference type="OrthoDB" id="2680668at2"/>
<dbReference type="EMBL" id="RBZM01000009">
    <property type="protein sequence ID" value="RKP48730.1"/>
    <property type="molecule type" value="Genomic_DNA"/>
</dbReference>
<keyword evidence="2" id="KW-0418">Kinase</keyword>
<organism evidence="2 3">
    <name type="scientific">Cohnella endophytica</name>
    <dbReference type="NCBI Taxonomy" id="2419778"/>
    <lineage>
        <taxon>Bacteria</taxon>
        <taxon>Bacillati</taxon>
        <taxon>Bacillota</taxon>
        <taxon>Bacilli</taxon>
        <taxon>Bacillales</taxon>
        <taxon>Paenibacillaceae</taxon>
        <taxon>Cohnella</taxon>
    </lineage>
</organism>
<feature type="region of interest" description="Disordered" evidence="1">
    <location>
        <begin position="103"/>
        <end position="142"/>
    </location>
</feature>
<evidence type="ECO:0000256" key="1">
    <source>
        <dbReference type="SAM" id="MobiDB-lite"/>
    </source>
</evidence>
<gene>
    <name evidence="2" type="ORF">D7Z26_20320</name>
</gene>
<reference evidence="2 3" key="1">
    <citation type="submission" date="2018-10" db="EMBL/GenBank/DDBJ databases">
        <title>Cohnella sp. M2MS4P-1, whole genome shotgun sequence.</title>
        <authorList>
            <person name="Tuo L."/>
        </authorList>
    </citation>
    <scope>NUCLEOTIDE SEQUENCE [LARGE SCALE GENOMIC DNA]</scope>
    <source>
        <strain evidence="2 3">M2MS4P-1</strain>
    </source>
</reference>
<evidence type="ECO:0000313" key="3">
    <source>
        <dbReference type="Proteomes" id="UP000282076"/>
    </source>
</evidence>
<dbReference type="RefSeq" id="WP_120978868.1">
    <property type="nucleotide sequence ID" value="NZ_RBZM01000009.1"/>
</dbReference>
<evidence type="ECO:0000313" key="2">
    <source>
        <dbReference type="EMBL" id="RKP48730.1"/>
    </source>
</evidence>
<sequence>MNESQSPPIRSWTSDFGQDQFPGIEDSFSGPPAVINPTAIVPAPTATPTKAKGGLPFNLTNLGDLKAMVDRMGGIEGVLSTMGKVQKFMSTMQQIAPMIKLFMGNKGKKSASATKKSPTTRRRKTTRPSAGKGRSKKSGKRR</sequence>